<protein>
    <submittedName>
        <fullName evidence="4">CHK kinase-like domain-containing protein</fullName>
    </submittedName>
</protein>
<dbReference type="AlphaFoldDB" id="A0A914DSN4"/>
<dbReference type="InterPro" id="IPR015897">
    <property type="entry name" value="CHK_kinase-like"/>
</dbReference>
<name>A0A914DSN4_9BILA</name>
<dbReference type="InterPro" id="IPR052961">
    <property type="entry name" value="Oxido-Kinase-like_Enzymes"/>
</dbReference>
<dbReference type="PANTHER" id="PTHR23020:SF41">
    <property type="entry name" value="AMINOGLYCOSIDE PHOSPHOTRANSFERASE DOMAIN-CONTAINING PROTEIN"/>
    <property type="match status" value="1"/>
</dbReference>
<sequence length="344" mass="39826">MKVSNKDGYEKMQEKMYGQEQQDKQKEVTDSFVEKLTGIHNNECNFFEYFQNVPGYPIPKAYYLEKFDPKKDQNGVIFMEDLSGAAKALRFVQTLKIEQVKKLVEHLASFHAYQLTYENPKWKGVFSKVQTDPTTHQEMCKAIRNVKTYNNGLYAKQIEELENIFFNHESAKYFIDGICDELGIPKVVCHGDFHSNNILLKIDSDSNILNEVVSFVDFQAGSPALDLARLMASSVDAEIRRDLETFIFEFYMEKLTEAMALKGKTPEFDVENFKTAYEFAFIYQCHAAFMLPPYFSALCQSEKNTNRKSIVEAEIAKLELRGRLALEDTQKIVKKHESHWTLKI</sequence>
<proteinExistence type="predicted"/>
<dbReference type="InterPro" id="IPR011009">
    <property type="entry name" value="Kinase-like_dom_sf"/>
</dbReference>
<dbReference type="InterPro" id="IPR012877">
    <property type="entry name" value="Dhs-27"/>
</dbReference>
<evidence type="ECO:0000256" key="1">
    <source>
        <dbReference type="SAM" id="MobiDB-lite"/>
    </source>
</evidence>
<feature type="compositionally biased region" description="Basic and acidic residues" evidence="1">
    <location>
        <begin position="1"/>
        <end position="14"/>
    </location>
</feature>
<keyword evidence="3" id="KW-1185">Reference proteome</keyword>
<dbReference type="SUPFAM" id="SSF56112">
    <property type="entry name" value="Protein kinase-like (PK-like)"/>
    <property type="match status" value="1"/>
</dbReference>
<dbReference type="Proteomes" id="UP000887540">
    <property type="component" value="Unplaced"/>
</dbReference>
<dbReference type="WBParaSite" id="ACRNAN_scaffold3504.g17227.t1">
    <property type="protein sequence ID" value="ACRNAN_scaffold3504.g17227.t1"/>
    <property type="gene ID" value="ACRNAN_scaffold3504.g17227"/>
</dbReference>
<evidence type="ECO:0000313" key="3">
    <source>
        <dbReference type="Proteomes" id="UP000887540"/>
    </source>
</evidence>
<reference evidence="4" key="1">
    <citation type="submission" date="2022-11" db="UniProtKB">
        <authorList>
            <consortium name="WormBaseParasite"/>
        </authorList>
    </citation>
    <scope>IDENTIFICATION</scope>
</reference>
<organism evidence="3 4">
    <name type="scientific">Acrobeloides nanus</name>
    <dbReference type="NCBI Taxonomy" id="290746"/>
    <lineage>
        <taxon>Eukaryota</taxon>
        <taxon>Metazoa</taxon>
        <taxon>Ecdysozoa</taxon>
        <taxon>Nematoda</taxon>
        <taxon>Chromadorea</taxon>
        <taxon>Rhabditida</taxon>
        <taxon>Tylenchina</taxon>
        <taxon>Cephalobomorpha</taxon>
        <taxon>Cephaloboidea</taxon>
        <taxon>Cephalobidae</taxon>
        <taxon>Acrobeloides</taxon>
    </lineage>
</organism>
<dbReference type="PANTHER" id="PTHR23020">
    <property type="entry name" value="UNCHARACTERIZED NUCLEAR HORMONE RECEPTOR-RELATED"/>
    <property type="match status" value="1"/>
</dbReference>
<feature type="region of interest" description="Disordered" evidence="1">
    <location>
        <begin position="1"/>
        <end position="25"/>
    </location>
</feature>
<accession>A0A914DSN4</accession>
<dbReference type="Pfam" id="PF07914">
    <property type="entry name" value="DUF1679"/>
    <property type="match status" value="1"/>
</dbReference>
<dbReference type="Gene3D" id="3.90.1200.10">
    <property type="match status" value="1"/>
</dbReference>
<evidence type="ECO:0000259" key="2">
    <source>
        <dbReference type="SMART" id="SM00587"/>
    </source>
</evidence>
<evidence type="ECO:0000313" key="4">
    <source>
        <dbReference type="WBParaSite" id="ACRNAN_scaffold3504.g17227.t1"/>
    </source>
</evidence>
<dbReference type="SMART" id="SM00587">
    <property type="entry name" value="CHK"/>
    <property type="match status" value="1"/>
</dbReference>
<feature type="domain" description="CHK kinase-like" evidence="2">
    <location>
        <begin position="77"/>
        <end position="261"/>
    </location>
</feature>